<feature type="non-terminal residue" evidence="2">
    <location>
        <position position="196"/>
    </location>
</feature>
<dbReference type="Proteomes" id="UP000484547">
    <property type="component" value="Unassembled WGS sequence"/>
</dbReference>
<comment type="caution">
    <text evidence="2">The sequence shown here is derived from an EMBL/GenBank/DDBJ whole genome shotgun (WGS) entry which is preliminary data.</text>
</comment>
<dbReference type="SUPFAM" id="SSF88874">
    <property type="entry name" value="Receptor-binding domain of short tail fibre protein gp12"/>
    <property type="match status" value="1"/>
</dbReference>
<gene>
    <name evidence="2" type="ORF">GMD11_11335</name>
</gene>
<organism evidence="2 3">
    <name type="scientific">Phascolarctobacterium faecium</name>
    <dbReference type="NCBI Taxonomy" id="33025"/>
    <lineage>
        <taxon>Bacteria</taxon>
        <taxon>Bacillati</taxon>
        <taxon>Bacillota</taxon>
        <taxon>Negativicutes</taxon>
        <taxon>Acidaminococcales</taxon>
        <taxon>Acidaminococcaceae</taxon>
        <taxon>Phascolarctobacterium</taxon>
    </lineage>
</organism>
<feature type="domain" description="Baseplate structural protein Gp10 C-terminal" evidence="1">
    <location>
        <begin position="114"/>
        <end position="190"/>
    </location>
</feature>
<accession>A0A7X2XHK0</accession>
<dbReference type="RefSeq" id="WP_205124953.1">
    <property type="nucleotide sequence ID" value="NZ_WNBM01000013.1"/>
</dbReference>
<dbReference type="EMBL" id="WNBM01000013">
    <property type="protein sequence ID" value="MTT76843.1"/>
    <property type="molecule type" value="Genomic_DNA"/>
</dbReference>
<dbReference type="Pfam" id="PF21939">
    <property type="entry name" value="Gp10_C"/>
    <property type="match status" value="1"/>
</dbReference>
<proteinExistence type="predicted"/>
<protein>
    <recommendedName>
        <fullName evidence="1">Baseplate structural protein Gp10 C-terminal domain-containing protein</fullName>
    </recommendedName>
</protein>
<reference evidence="2 3" key="1">
    <citation type="journal article" date="2019" name="Nat. Med.">
        <title>A library of human gut bacterial isolates paired with longitudinal multiomics data enables mechanistic microbiome research.</title>
        <authorList>
            <person name="Poyet M."/>
            <person name="Groussin M."/>
            <person name="Gibbons S.M."/>
            <person name="Avila-Pacheco J."/>
            <person name="Jiang X."/>
            <person name="Kearney S.M."/>
            <person name="Perrotta A.R."/>
            <person name="Berdy B."/>
            <person name="Zhao S."/>
            <person name="Lieberman T.D."/>
            <person name="Swanson P.K."/>
            <person name="Smith M."/>
            <person name="Roesemann S."/>
            <person name="Alexander J.E."/>
            <person name="Rich S.A."/>
            <person name="Livny J."/>
            <person name="Vlamakis H."/>
            <person name="Clish C."/>
            <person name="Bullock K."/>
            <person name="Deik A."/>
            <person name="Scott J."/>
            <person name="Pierce K.A."/>
            <person name="Xavier R.J."/>
            <person name="Alm E.J."/>
        </authorList>
    </citation>
    <scope>NUCLEOTIDE SEQUENCE [LARGE SCALE GENOMIC DNA]</scope>
    <source>
        <strain evidence="2 3">BIOML-A13</strain>
    </source>
</reference>
<dbReference type="AlphaFoldDB" id="A0A7X2XHK0"/>
<name>A0A7X2XHK0_9FIRM</name>
<sequence>MKEVTYNSSLLKDSWNSNDTVHPNNFNELSGAVKKVVANANDLAHNYLQQGKQYVVGDIVYSKNLNKGRYLLCTQGGTTGDSEPQLINKNVGETVTHGSVVWTVQNIRTTALDSYPVGSIYMSVNSTSPADLFGGTWEAMPAGRVLLAQGTSEWGVEYQAGSTGGEHEHQLSVGELPSHSHNVTVSTSGNHAHTFT</sequence>
<dbReference type="InterPro" id="IPR053827">
    <property type="entry name" value="Gp10_C"/>
</dbReference>
<evidence type="ECO:0000313" key="3">
    <source>
        <dbReference type="Proteomes" id="UP000484547"/>
    </source>
</evidence>
<evidence type="ECO:0000313" key="2">
    <source>
        <dbReference type="EMBL" id="MTT76843.1"/>
    </source>
</evidence>
<evidence type="ECO:0000259" key="1">
    <source>
        <dbReference type="Pfam" id="PF21939"/>
    </source>
</evidence>